<dbReference type="PROSITE" id="PS50172">
    <property type="entry name" value="BRCT"/>
    <property type="match status" value="1"/>
</dbReference>
<dbReference type="AlphaFoldDB" id="A0A151ZBY3"/>
<reference evidence="3 4" key="1">
    <citation type="submission" date="2015-12" db="EMBL/GenBank/DDBJ databases">
        <title>Dictyostelia acquired genes for synthesis and detection of signals that induce cell-type specialization by lateral gene transfer from prokaryotes.</title>
        <authorList>
            <person name="Gloeckner G."/>
            <person name="Schaap P."/>
        </authorList>
    </citation>
    <scope>NUCLEOTIDE SEQUENCE [LARGE SCALE GENOMIC DNA]</scope>
    <source>
        <strain evidence="3 4">TK</strain>
    </source>
</reference>
<feature type="compositionally biased region" description="Basic and acidic residues" evidence="1">
    <location>
        <begin position="278"/>
        <end position="287"/>
    </location>
</feature>
<evidence type="ECO:0000256" key="1">
    <source>
        <dbReference type="SAM" id="MobiDB-lite"/>
    </source>
</evidence>
<evidence type="ECO:0000259" key="2">
    <source>
        <dbReference type="PROSITE" id="PS50172"/>
    </source>
</evidence>
<keyword evidence="4" id="KW-1185">Reference proteome</keyword>
<feature type="domain" description="BRCT" evidence="2">
    <location>
        <begin position="427"/>
        <end position="508"/>
    </location>
</feature>
<dbReference type="InterPro" id="IPR001357">
    <property type="entry name" value="BRCT_dom"/>
</dbReference>
<dbReference type="GO" id="GO:0005634">
    <property type="term" value="C:nucleus"/>
    <property type="evidence" value="ECO:0007669"/>
    <property type="project" value="TreeGrafter"/>
</dbReference>
<feature type="region of interest" description="Disordered" evidence="1">
    <location>
        <begin position="204"/>
        <end position="231"/>
    </location>
</feature>
<name>A0A151ZBY3_TIELA</name>
<feature type="compositionally biased region" description="Pro residues" evidence="1">
    <location>
        <begin position="213"/>
        <end position="222"/>
    </location>
</feature>
<dbReference type="EMBL" id="LODT01000035">
    <property type="protein sequence ID" value="KYQ91456.1"/>
    <property type="molecule type" value="Genomic_DNA"/>
</dbReference>
<dbReference type="InParanoid" id="A0A151ZBY3"/>
<accession>A0A151ZBY3</accession>
<dbReference type="GO" id="GO:1990166">
    <property type="term" value="P:protein localization to site of double-strand break"/>
    <property type="evidence" value="ECO:0007669"/>
    <property type="project" value="TreeGrafter"/>
</dbReference>
<feature type="region of interest" description="Disordered" evidence="1">
    <location>
        <begin position="252"/>
        <end position="287"/>
    </location>
</feature>
<dbReference type="Gene3D" id="3.40.50.10190">
    <property type="entry name" value="BRCT domain"/>
    <property type="match status" value="1"/>
</dbReference>
<dbReference type="GO" id="GO:0006974">
    <property type="term" value="P:DNA damage response"/>
    <property type="evidence" value="ECO:0007669"/>
    <property type="project" value="TreeGrafter"/>
</dbReference>
<dbReference type="GO" id="GO:2000781">
    <property type="term" value="P:positive regulation of double-strand break repair"/>
    <property type="evidence" value="ECO:0007669"/>
    <property type="project" value="InterPro"/>
</dbReference>
<organism evidence="3 4">
    <name type="scientific">Tieghemostelium lacteum</name>
    <name type="common">Slime mold</name>
    <name type="synonym">Dictyostelium lacteum</name>
    <dbReference type="NCBI Taxonomy" id="361077"/>
    <lineage>
        <taxon>Eukaryota</taxon>
        <taxon>Amoebozoa</taxon>
        <taxon>Evosea</taxon>
        <taxon>Eumycetozoa</taxon>
        <taxon>Dictyostelia</taxon>
        <taxon>Dictyosteliales</taxon>
        <taxon>Raperosteliaceae</taxon>
        <taxon>Tieghemostelium</taxon>
    </lineage>
</organism>
<proteinExistence type="predicted"/>
<dbReference type="Proteomes" id="UP000076078">
    <property type="component" value="Unassembled WGS sequence"/>
</dbReference>
<evidence type="ECO:0000313" key="4">
    <source>
        <dbReference type="Proteomes" id="UP000076078"/>
    </source>
</evidence>
<dbReference type="PANTHER" id="PTHR46677:SF1">
    <property type="entry name" value="SMC5-SMC6 COMPLEX LOCALIZATION FACTOR PROTEIN 1"/>
    <property type="match status" value="1"/>
</dbReference>
<dbReference type="STRING" id="361077.A0A151ZBY3"/>
<dbReference type="GO" id="GO:0035861">
    <property type="term" value="C:site of double-strand break"/>
    <property type="evidence" value="ECO:0007669"/>
    <property type="project" value="TreeGrafter"/>
</dbReference>
<feature type="compositionally biased region" description="Polar residues" evidence="1">
    <location>
        <begin position="252"/>
        <end position="273"/>
    </location>
</feature>
<dbReference type="InterPro" id="IPR036420">
    <property type="entry name" value="BRCT_dom_sf"/>
</dbReference>
<protein>
    <recommendedName>
        <fullName evidence="2">BRCT domain-containing protein</fullName>
    </recommendedName>
</protein>
<gene>
    <name evidence="3" type="ORF">DLAC_08423</name>
</gene>
<sequence>MSHLTKTSSVVNLNLNIISRLNIELTELTLKYPPEQILVKANFLIPFYFLSIYDKHTDLLYQDLKYLSEEPHLTTIAEITGYEKPYIKATLLSIPVLEMKNVIVSVGDVNIPGVEYKKYNLANYSRNHLSSCRMIHPISDRHFDMIMDCFNIKSGISQIIRSLSSKYRITIGNLERLWKSQYQQIYEKNRNQRLNFGKKRLALEDSDEKEPQPSQPSQPQPPTLSAESSTNRKKLKLTIPISHFQPIVNLSTRRGQEMESNQSFETPSNSFNFPNIRRSSEELEKDRILQSLKETERRKEKEDTTMDSPLSSPYSIIDLTANDTIFSNSVHDSNTININSFNNNNNVQHFVKLEKSIESLRNDFQQFKESTTSDLSNIFKILNNIEQILNNNKKTNNSNNSNNNSNSNIIRKVEHPNSQSDTSTPYFLFSGFSKEGKFYEMLSVIQDLGGILQDRFMPGVTTHLISKSPIKSEKFMCSCAAGVWVLAPSYLDEVVEKKVLVPEGPHEWNQSKITSDIDMSLSQLWIMAPFKCRMAINNKQKLLFQDCWIATSPKNINQWYSWALILKSGGANIVECNTPSDVMSTTKPITHYFINCTQNKSAFEILLEKTCFSMYSNCITIDQKLIINHLINGKHLQPKK</sequence>
<dbReference type="CDD" id="cd17738">
    <property type="entry name" value="BRCT_TopBP1_rpt7"/>
    <property type="match status" value="1"/>
</dbReference>
<dbReference type="PANTHER" id="PTHR46677">
    <property type="entry name" value="SMC5-SMC6 COMPLEX LOCALIZATION FACTOR PROTEIN 1"/>
    <property type="match status" value="1"/>
</dbReference>
<dbReference type="InterPro" id="IPR042479">
    <property type="entry name" value="Slf1"/>
</dbReference>
<dbReference type="SUPFAM" id="SSF52113">
    <property type="entry name" value="BRCT domain"/>
    <property type="match status" value="1"/>
</dbReference>
<comment type="caution">
    <text evidence="3">The sequence shown here is derived from an EMBL/GenBank/DDBJ whole genome shotgun (WGS) entry which is preliminary data.</text>
</comment>
<dbReference type="OrthoDB" id="273147at2759"/>
<evidence type="ECO:0000313" key="3">
    <source>
        <dbReference type="EMBL" id="KYQ91456.1"/>
    </source>
</evidence>